<evidence type="ECO:0000313" key="5">
    <source>
        <dbReference type="Proteomes" id="UP001143400"/>
    </source>
</evidence>
<dbReference type="AlphaFoldDB" id="A0A9W6ITY6"/>
<keyword evidence="4" id="KW-1185">Reference proteome</keyword>
<organism evidence="2 5">
    <name type="scientific">Methylopila capsulata</name>
    <dbReference type="NCBI Taxonomy" id="61654"/>
    <lineage>
        <taxon>Bacteria</taxon>
        <taxon>Pseudomonadati</taxon>
        <taxon>Pseudomonadota</taxon>
        <taxon>Alphaproteobacteria</taxon>
        <taxon>Hyphomicrobiales</taxon>
        <taxon>Methylopilaceae</taxon>
        <taxon>Methylopila</taxon>
    </lineage>
</organism>
<comment type="caution">
    <text evidence="2">The sequence shown here is derived from an EMBL/GenBank/DDBJ whole genome shotgun (WGS) entry which is preliminary data.</text>
</comment>
<keyword evidence="1" id="KW-0732">Signal</keyword>
<dbReference type="EMBL" id="JAFBCY010000001">
    <property type="protein sequence ID" value="MBM7850227.1"/>
    <property type="molecule type" value="Genomic_DNA"/>
</dbReference>
<reference evidence="2" key="1">
    <citation type="journal article" date="2014" name="Int. J. Syst. Evol. Microbiol.">
        <title>Complete genome sequence of Corynebacterium casei LMG S-19264T (=DSM 44701T), isolated from a smear-ripened cheese.</title>
        <authorList>
            <consortium name="US DOE Joint Genome Institute (JGI-PGF)"/>
            <person name="Walter F."/>
            <person name="Albersmeier A."/>
            <person name="Kalinowski J."/>
            <person name="Ruckert C."/>
        </authorList>
    </citation>
    <scope>NUCLEOTIDE SEQUENCE</scope>
    <source>
        <strain evidence="2">VKM B-1606</strain>
    </source>
</reference>
<feature type="chain" id="PRO_5040937234" evidence="1">
    <location>
        <begin position="30"/>
        <end position="234"/>
    </location>
</feature>
<protein>
    <submittedName>
        <fullName evidence="2">Uncharacterized protein</fullName>
    </submittedName>
</protein>
<feature type="signal peptide" evidence="1">
    <location>
        <begin position="1"/>
        <end position="29"/>
    </location>
</feature>
<evidence type="ECO:0000313" key="2">
    <source>
        <dbReference type="EMBL" id="GLK55519.1"/>
    </source>
</evidence>
<name>A0A9W6ITY6_9HYPH</name>
<proteinExistence type="predicted"/>
<evidence type="ECO:0000256" key="1">
    <source>
        <dbReference type="SAM" id="SignalP"/>
    </source>
</evidence>
<dbReference type="EMBL" id="BSFF01000002">
    <property type="protein sequence ID" value="GLK55519.1"/>
    <property type="molecule type" value="Genomic_DNA"/>
</dbReference>
<evidence type="ECO:0000313" key="4">
    <source>
        <dbReference type="Proteomes" id="UP000758856"/>
    </source>
</evidence>
<dbReference type="InterPro" id="IPR006311">
    <property type="entry name" value="TAT_signal"/>
</dbReference>
<evidence type="ECO:0000313" key="3">
    <source>
        <dbReference type="EMBL" id="MBM7850227.1"/>
    </source>
</evidence>
<accession>A0A9W6ITY6</accession>
<dbReference type="RefSeq" id="WP_204948678.1">
    <property type="nucleotide sequence ID" value="NZ_BSFF01000002.1"/>
</dbReference>
<gene>
    <name evidence="2" type="ORF">GCM10008170_15380</name>
    <name evidence="3" type="ORF">JOD31_000439</name>
</gene>
<dbReference type="PROSITE" id="PS51318">
    <property type="entry name" value="TAT"/>
    <property type="match status" value="1"/>
</dbReference>
<dbReference type="Proteomes" id="UP001143400">
    <property type="component" value="Unassembled WGS sequence"/>
</dbReference>
<reference evidence="2" key="3">
    <citation type="submission" date="2023-01" db="EMBL/GenBank/DDBJ databases">
        <authorList>
            <person name="Sun Q."/>
            <person name="Evtushenko L."/>
        </authorList>
    </citation>
    <scope>NUCLEOTIDE SEQUENCE</scope>
    <source>
        <strain evidence="2">VKM B-1606</strain>
    </source>
</reference>
<reference evidence="3 4" key="2">
    <citation type="submission" date="2021-01" db="EMBL/GenBank/DDBJ databases">
        <title>Genomic Encyclopedia of Type Strains, Phase IV (KMG-IV): sequencing the most valuable type-strain genomes for metagenomic binning, comparative biology and taxonomic classification.</title>
        <authorList>
            <person name="Goeker M."/>
        </authorList>
    </citation>
    <scope>NUCLEOTIDE SEQUENCE [LARGE SCALE GENOMIC DNA]</scope>
    <source>
        <strain evidence="3 4">DSM 6130</strain>
    </source>
</reference>
<sequence>MSKSVRRRFAGAGALALMLAGAFGSAAQAAPTPEQLVFEQPFLETFEPGASISYRFSRVAADTNLAPSFEDVVTLNVVKPDDARDGGKAAVVQLFSGLKARSFGPMPATYNPVVLVLLEQDVVEMQKVLGGSPYYIRARIRDALTSAEKVEEVKVDYKGQSIDAWSIKVTPFVNDPNRAKLKDFADRTYEITYSDKVPGGLYAIHTVTPKAGATTPLLVETLTVTGEDASGAKP</sequence>
<dbReference type="Proteomes" id="UP000758856">
    <property type="component" value="Unassembled WGS sequence"/>
</dbReference>